<sequence length="176" mass="19670">MLSDIAYIGLGSNLGAPVQQLEQALKAIEMHPQMVLVASSHFYASSPMGPQNQPDYVNAVCKIKTSLQPQELLTTLQDIENQQGRERVGDRWGPRTLDLDILLFNDLTLKTSKLTLPHYGMQEREFVLVPLFEISPDLIMQDGRSLATWVAKCNLDGLYRIDQQASSIKQKASVTL</sequence>
<dbReference type="UniPathway" id="UPA00077">
    <property type="reaction ID" value="UER00155"/>
</dbReference>
<comment type="similarity">
    <text evidence="2">Belongs to the HPPK family.</text>
</comment>
<dbReference type="GO" id="GO:0046654">
    <property type="term" value="P:tetrahydrofolate biosynthetic process"/>
    <property type="evidence" value="ECO:0007669"/>
    <property type="project" value="UniProtKB-UniPathway"/>
</dbReference>
<evidence type="ECO:0000256" key="4">
    <source>
        <dbReference type="ARBA" id="ARBA00016218"/>
    </source>
</evidence>
<dbReference type="AlphaFoldDB" id="G4QJL4"/>
<dbReference type="EC" id="2.7.6.3" evidence="3"/>
<evidence type="ECO:0000256" key="2">
    <source>
        <dbReference type="ARBA" id="ARBA00005810"/>
    </source>
</evidence>
<evidence type="ECO:0000256" key="5">
    <source>
        <dbReference type="ARBA" id="ARBA00022679"/>
    </source>
</evidence>
<keyword evidence="8" id="KW-0067">ATP-binding</keyword>
<organism evidence="14 15">
    <name type="scientific">Glaciecola nitratireducens (strain JCM 12485 / KCTC 12276 / FR1064)</name>
    <dbReference type="NCBI Taxonomy" id="1085623"/>
    <lineage>
        <taxon>Bacteria</taxon>
        <taxon>Pseudomonadati</taxon>
        <taxon>Pseudomonadota</taxon>
        <taxon>Gammaproteobacteria</taxon>
        <taxon>Alteromonadales</taxon>
        <taxon>Alteromonadaceae</taxon>
        <taxon>Brumicola</taxon>
    </lineage>
</organism>
<evidence type="ECO:0000256" key="7">
    <source>
        <dbReference type="ARBA" id="ARBA00022777"/>
    </source>
</evidence>
<dbReference type="NCBIfam" id="TIGR01498">
    <property type="entry name" value="folK"/>
    <property type="match status" value="1"/>
</dbReference>
<evidence type="ECO:0000313" key="15">
    <source>
        <dbReference type="Proteomes" id="UP000009282"/>
    </source>
</evidence>
<dbReference type="EMBL" id="CP003060">
    <property type="protein sequence ID" value="AEP28674.1"/>
    <property type="molecule type" value="Genomic_DNA"/>
</dbReference>
<proteinExistence type="inferred from homology"/>
<keyword evidence="5" id="KW-0808">Transferase</keyword>
<dbReference type="Proteomes" id="UP000009282">
    <property type="component" value="Chromosome"/>
</dbReference>
<dbReference type="SUPFAM" id="SSF55083">
    <property type="entry name" value="6-hydroxymethyl-7,8-dihydropterin pyrophosphokinase, HPPK"/>
    <property type="match status" value="1"/>
</dbReference>
<dbReference type="InterPro" id="IPR035907">
    <property type="entry name" value="Hppk_sf"/>
</dbReference>
<keyword evidence="9" id="KW-0289">Folate biosynthesis</keyword>
<dbReference type="eggNOG" id="COG0801">
    <property type="taxonomic scope" value="Bacteria"/>
</dbReference>
<dbReference type="Gene3D" id="3.30.70.560">
    <property type="entry name" value="7,8-Dihydro-6-hydroxymethylpterin-pyrophosphokinase HPPK"/>
    <property type="match status" value="1"/>
</dbReference>
<keyword evidence="6" id="KW-0547">Nucleotide-binding</keyword>
<evidence type="ECO:0000256" key="11">
    <source>
        <dbReference type="ARBA" id="ARBA00029766"/>
    </source>
</evidence>
<evidence type="ECO:0000259" key="13">
    <source>
        <dbReference type="PROSITE" id="PS00794"/>
    </source>
</evidence>
<reference evidence="14 15" key="1">
    <citation type="journal article" date="2011" name="J. Bacteriol.">
        <title>Complete genome sequence of seawater bacterium Glaciecola nitratireducens FR1064T.</title>
        <authorList>
            <person name="Bian F."/>
            <person name="Qin Q.L."/>
            <person name="Xie B.B."/>
            <person name="Shu Y.L."/>
            <person name="Zhang X.Y."/>
            <person name="Yu Y."/>
            <person name="Chen B."/>
            <person name="Chen X.L."/>
            <person name="Zhou B.C."/>
            <person name="Zhang Y.Z."/>
        </authorList>
    </citation>
    <scope>NUCLEOTIDE SEQUENCE [LARGE SCALE GENOMIC DNA]</scope>
    <source>
        <strain evidence="15">JCM 12485 / KCTC 12276 / FR1064</strain>
    </source>
</reference>
<evidence type="ECO:0000256" key="10">
    <source>
        <dbReference type="ARBA" id="ARBA00029409"/>
    </source>
</evidence>
<gene>
    <name evidence="14" type="primary">folK</name>
    <name evidence="14" type="ordered locus">GNIT_0520</name>
</gene>
<comment type="function">
    <text evidence="10">Catalyzes the transfer of pyrophosphate from adenosine triphosphate (ATP) to 6-hydroxymethyl-7,8-dihydropterin, an enzymatic step in folate biosynthesis pathway.</text>
</comment>
<dbReference type="RefSeq" id="WP_014107551.1">
    <property type="nucleotide sequence ID" value="NC_016041.1"/>
</dbReference>
<feature type="domain" description="7,8-dihydro-6-hydroxymethylpterin-pyrophosphokinase" evidence="13">
    <location>
        <begin position="91"/>
        <end position="102"/>
    </location>
</feature>
<dbReference type="KEGG" id="gni:GNIT_0520"/>
<dbReference type="PANTHER" id="PTHR43071">
    <property type="entry name" value="2-AMINO-4-HYDROXY-6-HYDROXYMETHYLDIHYDROPTERIDINE PYROPHOSPHOKINASE"/>
    <property type="match status" value="1"/>
</dbReference>
<dbReference type="STRING" id="1085623.GNIT_0520"/>
<dbReference type="GO" id="GO:0046656">
    <property type="term" value="P:folic acid biosynthetic process"/>
    <property type="evidence" value="ECO:0007669"/>
    <property type="project" value="UniProtKB-KW"/>
</dbReference>
<evidence type="ECO:0000256" key="12">
    <source>
        <dbReference type="ARBA" id="ARBA00033413"/>
    </source>
</evidence>
<dbReference type="GO" id="GO:0005524">
    <property type="term" value="F:ATP binding"/>
    <property type="evidence" value="ECO:0007669"/>
    <property type="project" value="UniProtKB-KW"/>
</dbReference>
<dbReference type="GO" id="GO:0016301">
    <property type="term" value="F:kinase activity"/>
    <property type="evidence" value="ECO:0007669"/>
    <property type="project" value="UniProtKB-KW"/>
</dbReference>
<dbReference type="InterPro" id="IPR000550">
    <property type="entry name" value="Hppk"/>
</dbReference>
<dbReference type="OrthoDB" id="9808041at2"/>
<evidence type="ECO:0000256" key="8">
    <source>
        <dbReference type="ARBA" id="ARBA00022840"/>
    </source>
</evidence>
<dbReference type="HOGENOM" id="CLU_097916_0_1_6"/>
<accession>G4QJL4</accession>
<dbReference type="PANTHER" id="PTHR43071:SF1">
    <property type="entry name" value="2-AMINO-4-HYDROXY-6-HYDROXYMETHYLDIHYDROPTERIDINE PYROPHOSPHOKINASE"/>
    <property type="match status" value="1"/>
</dbReference>
<comment type="pathway">
    <text evidence="1">Cofactor biosynthesis; tetrahydrofolate biosynthesis; 2-amino-4-hydroxy-6-hydroxymethyl-7,8-dihydropteridine diphosphate from 7,8-dihydroneopterin triphosphate: step 4/4.</text>
</comment>
<evidence type="ECO:0000313" key="14">
    <source>
        <dbReference type="EMBL" id="AEP28674.1"/>
    </source>
</evidence>
<evidence type="ECO:0000256" key="3">
    <source>
        <dbReference type="ARBA" id="ARBA00013253"/>
    </source>
</evidence>
<name>G4QJL4_GLANF</name>
<dbReference type="Pfam" id="PF01288">
    <property type="entry name" value="HPPK"/>
    <property type="match status" value="1"/>
</dbReference>
<dbReference type="GO" id="GO:0003848">
    <property type="term" value="F:2-amino-4-hydroxy-6-hydroxymethyldihydropteridine diphosphokinase activity"/>
    <property type="evidence" value="ECO:0007669"/>
    <property type="project" value="UniProtKB-EC"/>
</dbReference>
<keyword evidence="7 14" id="KW-0418">Kinase</keyword>
<evidence type="ECO:0000256" key="6">
    <source>
        <dbReference type="ARBA" id="ARBA00022741"/>
    </source>
</evidence>
<keyword evidence="15" id="KW-1185">Reference proteome</keyword>
<dbReference type="PROSITE" id="PS00794">
    <property type="entry name" value="HPPK"/>
    <property type="match status" value="1"/>
</dbReference>
<evidence type="ECO:0000256" key="9">
    <source>
        <dbReference type="ARBA" id="ARBA00022909"/>
    </source>
</evidence>
<dbReference type="CDD" id="cd00483">
    <property type="entry name" value="HPPK"/>
    <property type="match status" value="1"/>
</dbReference>
<evidence type="ECO:0000256" key="1">
    <source>
        <dbReference type="ARBA" id="ARBA00005051"/>
    </source>
</evidence>
<protein>
    <recommendedName>
        <fullName evidence="4">2-amino-4-hydroxy-6-hydroxymethyldihydropteridine pyrophosphokinase</fullName>
        <ecNumber evidence="3">2.7.6.3</ecNumber>
    </recommendedName>
    <alternativeName>
        <fullName evidence="11">6-hydroxymethyl-7,8-dihydropterin pyrophosphokinase</fullName>
    </alternativeName>
    <alternativeName>
        <fullName evidence="12">7,8-dihydro-6-hydroxymethylpterin-pyrophosphokinase</fullName>
    </alternativeName>
</protein>